<dbReference type="CDD" id="cd03225">
    <property type="entry name" value="ABC_cobalt_CbiO_domain1"/>
    <property type="match status" value="1"/>
</dbReference>
<gene>
    <name evidence="10" type="primary">ecfA</name>
    <name evidence="10" type="ORF">MTBBW1_1290017</name>
</gene>
<dbReference type="InterPro" id="IPR015856">
    <property type="entry name" value="ABC_transpr_CbiO/EcfA_su"/>
</dbReference>
<name>A0A1W1H723_9BACT</name>
<dbReference type="SUPFAM" id="SSF52540">
    <property type="entry name" value="P-loop containing nucleoside triphosphate hydrolases"/>
    <property type="match status" value="1"/>
</dbReference>
<dbReference type="GO" id="GO:0043190">
    <property type="term" value="C:ATP-binding cassette (ABC) transporter complex"/>
    <property type="evidence" value="ECO:0007669"/>
    <property type="project" value="TreeGrafter"/>
</dbReference>
<dbReference type="InterPro" id="IPR050095">
    <property type="entry name" value="ECF_ABC_transporter_ATP-bd"/>
</dbReference>
<evidence type="ECO:0000256" key="8">
    <source>
        <dbReference type="ARBA" id="ARBA00023136"/>
    </source>
</evidence>
<dbReference type="InterPro" id="IPR027417">
    <property type="entry name" value="P-loop_NTPase"/>
</dbReference>
<protein>
    <submittedName>
        <fullName evidence="10">Energy-coupling factor transporter ATP-binding protein EcfA</fullName>
        <ecNumber evidence="10">3.6.3.-</ecNumber>
    </submittedName>
</protein>
<evidence type="ECO:0000256" key="7">
    <source>
        <dbReference type="ARBA" id="ARBA00022967"/>
    </source>
</evidence>
<dbReference type="GO" id="GO:0005524">
    <property type="term" value="F:ATP binding"/>
    <property type="evidence" value="ECO:0007669"/>
    <property type="project" value="UniProtKB-KW"/>
</dbReference>
<dbReference type="PROSITE" id="PS50893">
    <property type="entry name" value="ABC_TRANSPORTER_2"/>
    <property type="match status" value="1"/>
</dbReference>
<dbReference type="RefSeq" id="WP_245809408.1">
    <property type="nucleotide sequence ID" value="NZ_LT828547.1"/>
</dbReference>
<dbReference type="Pfam" id="PF00005">
    <property type="entry name" value="ABC_tran"/>
    <property type="match status" value="1"/>
</dbReference>
<evidence type="ECO:0000313" key="11">
    <source>
        <dbReference type="Proteomes" id="UP000191931"/>
    </source>
</evidence>
<dbReference type="Proteomes" id="UP000191931">
    <property type="component" value="Unassembled WGS sequence"/>
</dbReference>
<keyword evidence="10" id="KW-0378">Hydrolase</keyword>
<keyword evidence="5" id="KW-0547">Nucleotide-binding</keyword>
<organism evidence="10 11">
    <name type="scientific">Desulfamplus magnetovallimortis</name>
    <dbReference type="NCBI Taxonomy" id="1246637"/>
    <lineage>
        <taxon>Bacteria</taxon>
        <taxon>Pseudomonadati</taxon>
        <taxon>Thermodesulfobacteriota</taxon>
        <taxon>Desulfobacteria</taxon>
        <taxon>Desulfobacterales</taxon>
        <taxon>Desulfobacteraceae</taxon>
        <taxon>Desulfamplus</taxon>
    </lineage>
</organism>
<dbReference type="EC" id="3.6.3.-" evidence="10"/>
<keyword evidence="7" id="KW-1278">Translocase</keyword>
<dbReference type="InterPro" id="IPR003439">
    <property type="entry name" value="ABC_transporter-like_ATP-bd"/>
</dbReference>
<evidence type="ECO:0000256" key="3">
    <source>
        <dbReference type="ARBA" id="ARBA00022448"/>
    </source>
</evidence>
<reference evidence="10 11" key="1">
    <citation type="submission" date="2017-03" db="EMBL/GenBank/DDBJ databases">
        <authorList>
            <person name="Afonso C.L."/>
            <person name="Miller P.J."/>
            <person name="Scott M.A."/>
            <person name="Spackman E."/>
            <person name="Goraichik I."/>
            <person name="Dimitrov K.M."/>
            <person name="Suarez D.L."/>
            <person name="Swayne D.E."/>
        </authorList>
    </citation>
    <scope>NUCLEOTIDE SEQUENCE [LARGE SCALE GENOMIC DNA]</scope>
    <source>
        <strain evidence="10">PRJEB14757</strain>
    </source>
</reference>
<evidence type="ECO:0000256" key="2">
    <source>
        <dbReference type="ARBA" id="ARBA00005417"/>
    </source>
</evidence>
<dbReference type="GO" id="GO:0042626">
    <property type="term" value="F:ATPase-coupled transmembrane transporter activity"/>
    <property type="evidence" value="ECO:0007669"/>
    <property type="project" value="TreeGrafter"/>
</dbReference>
<dbReference type="AlphaFoldDB" id="A0A1W1H723"/>
<dbReference type="InterPro" id="IPR017871">
    <property type="entry name" value="ABC_transporter-like_CS"/>
</dbReference>
<dbReference type="EMBL" id="FWEV01000034">
    <property type="protein sequence ID" value="SLM28236.1"/>
    <property type="molecule type" value="Genomic_DNA"/>
</dbReference>
<keyword evidence="6 10" id="KW-0067">ATP-binding</keyword>
<comment type="similarity">
    <text evidence="2">Belongs to the ABC transporter superfamily.</text>
</comment>
<evidence type="ECO:0000256" key="5">
    <source>
        <dbReference type="ARBA" id="ARBA00022741"/>
    </source>
</evidence>
<proteinExistence type="inferred from homology"/>
<keyword evidence="3" id="KW-0813">Transport</keyword>
<evidence type="ECO:0000256" key="4">
    <source>
        <dbReference type="ARBA" id="ARBA00022475"/>
    </source>
</evidence>
<evidence type="ECO:0000256" key="1">
    <source>
        <dbReference type="ARBA" id="ARBA00004236"/>
    </source>
</evidence>
<keyword evidence="11" id="KW-1185">Reference proteome</keyword>
<dbReference type="PROSITE" id="PS00211">
    <property type="entry name" value="ABC_TRANSPORTER_1"/>
    <property type="match status" value="1"/>
</dbReference>
<dbReference type="PANTHER" id="PTHR43553">
    <property type="entry name" value="HEAVY METAL TRANSPORTER"/>
    <property type="match status" value="1"/>
</dbReference>
<dbReference type="InterPro" id="IPR003593">
    <property type="entry name" value="AAA+_ATPase"/>
</dbReference>
<dbReference type="Gene3D" id="3.40.50.300">
    <property type="entry name" value="P-loop containing nucleotide triphosphate hydrolases"/>
    <property type="match status" value="1"/>
</dbReference>
<comment type="subcellular location">
    <subcellularLocation>
        <location evidence="1">Cell membrane</location>
    </subcellularLocation>
</comment>
<dbReference type="SMART" id="SM00382">
    <property type="entry name" value="AAA"/>
    <property type="match status" value="1"/>
</dbReference>
<dbReference type="PANTHER" id="PTHR43553:SF24">
    <property type="entry name" value="ENERGY-COUPLING FACTOR TRANSPORTER ATP-BINDING PROTEIN ECFA1"/>
    <property type="match status" value="1"/>
</dbReference>
<keyword evidence="4" id="KW-1003">Cell membrane</keyword>
<sequence>MDSSKNIFEVNLDSSENILEVNLDSSENILEVNLDSSKNILEVNLDSSENILEVKNLSHVYKGSVRGIKDISFALKPGEFVIVAGQNGSGKSTLFRHLNGLMRPQSGEVLIHGKAVIKDISYARQKVGMIFQDADCQIVGETVYDDVAFGPENLNLPRHEIEKRVEDILTRLNMWHLKDQTPATLSGGEKRRLAIAGILAMNPEVIVMDEPFSNLDYPGTLDLLSLIQSLHESGQTLLIATHDIEKVIYYATRMIIIHEGRLAADDKPDKLLKTVEKFGIREPCASKLGSSKAILPWHS</sequence>
<dbReference type="FunFam" id="3.40.50.300:FF:000224">
    <property type="entry name" value="Energy-coupling factor transporter ATP-binding protein EcfA"/>
    <property type="match status" value="1"/>
</dbReference>
<keyword evidence="8" id="KW-0472">Membrane</keyword>
<dbReference type="STRING" id="1246637.MTBBW1_1290017"/>
<dbReference type="GO" id="GO:0016887">
    <property type="term" value="F:ATP hydrolysis activity"/>
    <property type="evidence" value="ECO:0007669"/>
    <property type="project" value="InterPro"/>
</dbReference>
<feature type="domain" description="ABC transporter" evidence="9">
    <location>
        <begin position="52"/>
        <end position="284"/>
    </location>
</feature>
<accession>A0A1W1H723</accession>
<evidence type="ECO:0000259" key="9">
    <source>
        <dbReference type="PROSITE" id="PS50893"/>
    </source>
</evidence>
<evidence type="ECO:0000313" key="10">
    <source>
        <dbReference type="EMBL" id="SLM28236.1"/>
    </source>
</evidence>
<evidence type="ECO:0000256" key="6">
    <source>
        <dbReference type="ARBA" id="ARBA00022840"/>
    </source>
</evidence>